<dbReference type="PANTHER" id="PTHR10724:SF7">
    <property type="entry name" value="SMALL RIBOSOMAL SUBUNIT PROTEIN BS1C"/>
    <property type="match status" value="1"/>
</dbReference>
<gene>
    <name evidence="9" type="ORF">FHS92_001703</name>
</gene>
<dbReference type="FunFam" id="2.40.50.140:FF:000011">
    <property type="entry name" value="30S ribosomal protein S1"/>
    <property type="match status" value="1"/>
</dbReference>
<evidence type="ECO:0000256" key="4">
    <source>
        <dbReference type="ARBA" id="ARBA00022980"/>
    </source>
</evidence>
<comment type="similarity">
    <text evidence="1 7">Belongs to the bacterial ribosomal protein bS1 family.</text>
</comment>
<feature type="domain" description="S1 motif" evidence="8">
    <location>
        <begin position="29"/>
        <end position="95"/>
    </location>
</feature>
<keyword evidence="2" id="KW-0677">Repeat</keyword>
<evidence type="ECO:0000256" key="1">
    <source>
        <dbReference type="ARBA" id="ARBA00006767"/>
    </source>
</evidence>
<organism evidence="9 10">
    <name type="scientific">Sphingobium subterraneum</name>
    <dbReference type="NCBI Taxonomy" id="627688"/>
    <lineage>
        <taxon>Bacteria</taxon>
        <taxon>Pseudomonadati</taxon>
        <taxon>Pseudomonadota</taxon>
        <taxon>Alphaproteobacteria</taxon>
        <taxon>Sphingomonadales</taxon>
        <taxon>Sphingomonadaceae</taxon>
        <taxon>Sphingobium</taxon>
    </lineage>
</organism>
<dbReference type="SMART" id="SM00316">
    <property type="entry name" value="S1"/>
    <property type="match status" value="6"/>
</dbReference>
<dbReference type="GO" id="GO:0003729">
    <property type="term" value="F:mRNA binding"/>
    <property type="evidence" value="ECO:0007669"/>
    <property type="project" value="TreeGrafter"/>
</dbReference>
<dbReference type="InterPro" id="IPR035104">
    <property type="entry name" value="Ribosomal_protein_S1-like"/>
</dbReference>
<dbReference type="InterPro" id="IPR003029">
    <property type="entry name" value="S1_domain"/>
</dbReference>
<dbReference type="InterPro" id="IPR050437">
    <property type="entry name" value="Ribos_protein_bS1-like"/>
</dbReference>
<evidence type="ECO:0000256" key="5">
    <source>
        <dbReference type="ARBA" id="ARBA00023274"/>
    </source>
</evidence>
<dbReference type="PANTHER" id="PTHR10724">
    <property type="entry name" value="30S RIBOSOMAL PROTEIN S1"/>
    <property type="match status" value="1"/>
</dbReference>
<dbReference type="NCBIfam" id="NF004955">
    <property type="entry name" value="PRK06299.1-5"/>
    <property type="match status" value="1"/>
</dbReference>
<dbReference type="InterPro" id="IPR012340">
    <property type="entry name" value="NA-bd_OB-fold"/>
</dbReference>
<dbReference type="GO" id="GO:0006412">
    <property type="term" value="P:translation"/>
    <property type="evidence" value="ECO:0007669"/>
    <property type="project" value="InterPro"/>
</dbReference>
<dbReference type="PROSITE" id="PS50126">
    <property type="entry name" value="S1"/>
    <property type="match status" value="6"/>
</dbReference>
<dbReference type="Pfam" id="PF00575">
    <property type="entry name" value="S1"/>
    <property type="match status" value="6"/>
</dbReference>
<dbReference type="GO" id="GO:0003735">
    <property type="term" value="F:structural constituent of ribosome"/>
    <property type="evidence" value="ECO:0007669"/>
    <property type="project" value="InterPro"/>
</dbReference>
<feature type="domain" description="S1 motif" evidence="8">
    <location>
        <begin position="285"/>
        <end position="355"/>
    </location>
</feature>
<comment type="caution">
    <text evidence="9">The sequence shown here is derived from an EMBL/GenBank/DDBJ whole genome shotgun (WGS) entry which is preliminary data.</text>
</comment>
<evidence type="ECO:0000256" key="7">
    <source>
        <dbReference type="PIRNR" id="PIRNR002111"/>
    </source>
</evidence>
<dbReference type="CDD" id="cd04465">
    <property type="entry name" value="S1_RPS1_repeat_ec2_hs2"/>
    <property type="match status" value="1"/>
</dbReference>
<evidence type="ECO:0000256" key="6">
    <source>
        <dbReference type="ARBA" id="ARBA00025604"/>
    </source>
</evidence>
<dbReference type="CDD" id="cd05688">
    <property type="entry name" value="S1_RPS1_repeat_ec3"/>
    <property type="match status" value="1"/>
</dbReference>
<dbReference type="SUPFAM" id="SSF50249">
    <property type="entry name" value="Nucleic acid-binding proteins"/>
    <property type="match status" value="6"/>
</dbReference>
<accession>A0A841IZX8</accession>
<keyword evidence="5 7" id="KW-0687">Ribonucleoprotein</keyword>
<dbReference type="NCBIfam" id="TIGR00717">
    <property type="entry name" value="rpsA"/>
    <property type="match status" value="1"/>
</dbReference>
<sequence length="571" mass="62000">MASTAFPSRDDFAALLNESLGGEDGGFEGRVVKGTVTAIENDMAIIDVGLKSEGRVSLREFAMPGQKADIKVGDEVEVYVDRVENAHGEAMLSRDRARREAAWDKLESEFTENARVEGVIFGRVKGGFTVDLDGAVAFLPGSQVDIRPVRDVTPLMDIPQPFQILKMDRRRGNIVVSRRAILEETRAEQRSGLIQTLAEGQIIEGVVKNITDYGAFVDLGGIDGLLHVTDLSYKRINHPNEMINIGDTVRVQIIRINRDTQRISLGMKQLESDPWEGASAKYPVGAKLSGRVTNITEYGAFVELEPGIEGLVHVSEMSWTKKNVHPGKIVSTSQEVDVIVLEVDSDKRRISLGLKQAQNNPWDNFAERNPIGSVVEGEVKNATEFGLFIGLEGDVDGMVHMSDIAWGISGEDALNLHRKGEMVKAIVLDIDVEKERISLGMKQLEKGAPGVGAATSGGTGGLQKNAIVTVTVLEVRDGGLEVQAGEDGVTGFIKRGDLGRDRDEQRSERFQPGQKFDAMVIGFDRSKKPNFSVKAMQIAEEKQAVAQYGSSDSGASLGDILGEALKAKSEG</sequence>
<evidence type="ECO:0000256" key="2">
    <source>
        <dbReference type="ARBA" id="ARBA00022737"/>
    </source>
</evidence>
<dbReference type="Gene3D" id="2.40.50.140">
    <property type="entry name" value="Nucleic acid-binding proteins"/>
    <property type="match status" value="5"/>
</dbReference>
<dbReference type="RefSeq" id="WP_184079537.1">
    <property type="nucleotide sequence ID" value="NZ_JACIJP010000002.1"/>
</dbReference>
<keyword evidence="3 7" id="KW-0694">RNA-binding</keyword>
<evidence type="ECO:0000256" key="3">
    <source>
        <dbReference type="ARBA" id="ARBA00022884"/>
    </source>
</evidence>
<dbReference type="GO" id="GO:0022627">
    <property type="term" value="C:cytosolic small ribosomal subunit"/>
    <property type="evidence" value="ECO:0007669"/>
    <property type="project" value="TreeGrafter"/>
</dbReference>
<feature type="domain" description="S1 motif" evidence="8">
    <location>
        <begin position="113"/>
        <end position="179"/>
    </location>
</feature>
<dbReference type="PIRSF" id="PIRSF002111">
    <property type="entry name" value="RpsA"/>
    <property type="match status" value="1"/>
</dbReference>
<dbReference type="EMBL" id="JACIJP010000002">
    <property type="protein sequence ID" value="MBB6123974.1"/>
    <property type="molecule type" value="Genomic_DNA"/>
</dbReference>
<dbReference type="InterPro" id="IPR000110">
    <property type="entry name" value="Ribosomal_bS1"/>
</dbReference>
<feature type="domain" description="S1 motif" evidence="8">
    <location>
        <begin position="465"/>
        <end position="534"/>
    </location>
</feature>
<reference evidence="9 10" key="1">
    <citation type="submission" date="2020-08" db="EMBL/GenBank/DDBJ databases">
        <title>Genomic Encyclopedia of Type Strains, Phase IV (KMG-IV): sequencing the most valuable type-strain genomes for metagenomic binning, comparative biology and taxonomic classification.</title>
        <authorList>
            <person name="Goeker M."/>
        </authorList>
    </citation>
    <scope>NUCLEOTIDE SEQUENCE [LARGE SCALE GENOMIC DNA]</scope>
    <source>
        <strain evidence="9 10">DSM 102255</strain>
    </source>
</reference>
<dbReference type="Proteomes" id="UP000552700">
    <property type="component" value="Unassembled WGS sequence"/>
</dbReference>
<dbReference type="PRINTS" id="PR00681">
    <property type="entry name" value="RIBOSOMALS1"/>
</dbReference>
<dbReference type="AlphaFoldDB" id="A0A841IZX8"/>
<dbReference type="FunFam" id="2.40.50.140:FF:000018">
    <property type="entry name" value="30S ribosomal protein S1"/>
    <property type="match status" value="1"/>
</dbReference>
<evidence type="ECO:0000313" key="10">
    <source>
        <dbReference type="Proteomes" id="UP000552700"/>
    </source>
</evidence>
<keyword evidence="10" id="KW-1185">Reference proteome</keyword>
<name>A0A841IZX8_9SPHN</name>
<evidence type="ECO:0000259" key="8">
    <source>
        <dbReference type="PROSITE" id="PS50126"/>
    </source>
</evidence>
<feature type="domain" description="S1 motif" evidence="8">
    <location>
        <begin position="200"/>
        <end position="268"/>
    </location>
</feature>
<keyword evidence="4 7" id="KW-0689">Ribosomal protein</keyword>
<comment type="function">
    <text evidence="6 7">Binds mRNA; thus facilitating recognition of the initiation point. It is needed to translate mRNA with a short Shine-Dalgarno (SD) purine-rich sequence.</text>
</comment>
<evidence type="ECO:0000313" key="9">
    <source>
        <dbReference type="EMBL" id="MBB6123974.1"/>
    </source>
</evidence>
<proteinExistence type="inferred from homology"/>
<protein>
    <recommendedName>
        <fullName evidence="7">30S ribosomal protein S1</fullName>
    </recommendedName>
</protein>
<dbReference type="NCBIfam" id="NF004952">
    <property type="entry name" value="PRK06299.1-2"/>
    <property type="match status" value="1"/>
</dbReference>
<dbReference type="CDD" id="cd05687">
    <property type="entry name" value="S1_RPS1_repeat_ec1_hs1"/>
    <property type="match status" value="1"/>
</dbReference>
<feature type="domain" description="S1 motif" evidence="8">
    <location>
        <begin position="372"/>
        <end position="442"/>
    </location>
</feature>